<dbReference type="SUPFAM" id="SSF52047">
    <property type="entry name" value="RNI-like"/>
    <property type="match status" value="1"/>
</dbReference>
<evidence type="ECO:0000313" key="2">
    <source>
        <dbReference type="Proteomes" id="UP000615446"/>
    </source>
</evidence>
<protein>
    <recommendedName>
        <fullName evidence="3">F-box domain-containing protein</fullName>
    </recommendedName>
</protein>
<reference evidence="1" key="1">
    <citation type="submission" date="2019-10" db="EMBL/GenBank/DDBJ databases">
        <title>Conservation and host-specific expression of non-tandemly repeated heterogenous ribosome RNA gene in arbuscular mycorrhizal fungi.</title>
        <authorList>
            <person name="Maeda T."/>
            <person name="Kobayashi Y."/>
            <person name="Nakagawa T."/>
            <person name="Ezawa T."/>
            <person name="Yamaguchi K."/>
            <person name="Bino T."/>
            <person name="Nishimoto Y."/>
            <person name="Shigenobu S."/>
            <person name="Kawaguchi M."/>
        </authorList>
    </citation>
    <scope>NUCLEOTIDE SEQUENCE</scope>
    <source>
        <strain evidence="1">HR1</strain>
    </source>
</reference>
<comment type="caution">
    <text evidence="1">The sequence shown here is derived from an EMBL/GenBank/DDBJ whole genome shotgun (WGS) entry which is preliminary data.</text>
</comment>
<accession>A0A8H3QD62</accession>
<name>A0A8H3QD62_9GLOM</name>
<dbReference type="InterPro" id="IPR036047">
    <property type="entry name" value="F-box-like_dom_sf"/>
</dbReference>
<dbReference type="EMBL" id="BLAL01000012">
    <property type="protein sequence ID" value="GES74632.1"/>
    <property type="molecule type" value="Genomic_DNA"/>
</dbReference>
<organism evidence="1 2">
    <name type="scientific">Rhizophagus clarus</name>
    <dbReference type="NCBI Taxonomy" id="94130"/>
    <lineage>
        <taxon>Eukaryota</taxon>
        <taxon>Fungi</taxon>
        <taxon>Fungi incertae sedis</taxon>
        <taxon>Mucoromycota</taxon>
        <taxon>Glomeromycotina</taxon>
        <taxon>Glomeromycetes</taxon>
        <taxon>Glomerales</taxon>
        <taxon>Glomeraceae</taxon>
        <taxon>Rhizophagus</taxon>
    </lineage>
</organism>
<sequence length="477" mass="55302">MLQLPTDCLNDIFENLDDDRSTLHSCILVNRLWCEISVRFFWRNGCNYNISNFNTLVSCLPNKSKEILSNNGITILSETTKFPTFNYASFCKVLSINHVQRKIEALLKNKKSIPTQILKDNTNIVVQEICKMFMDQISSLKKLVLPNQYNMPNLALNPGSKDCLKNLSELRCYSNISSETFYQLSRICQNISLLNISHGSPFIPDGLADLISNQKNLKHFILGQYIKNANTSSLIKKLPSTLIKLNLCDFNYISLSFIAELSNLQELRFSFEYKEDFIDFEKLSYVNFSQLQILKFQYSHPNSELLIRFLENNGKNLKEFYLSKSNNMINLSISKFCTNLRKLSAGFKNDELENLKMILKSCKNLKCIEIFCGGKLLNEKEALEVIVNHSHENISKIILHHYYCRQSAKLLPKKLESIIVKWANCVPQRLLSLEIFTNKKCKESLDKNKENMKIIKKYIKLGIIKNFIIRGFNYDEF</sequence>
<proteinExistence type="predicted"/>
<gene>
    <name evidence="1" type="ORF">RCL2_000210100</name>
</gene>
<evidence type="ECO:0008006" key="3">
    <source>
        <dbReference type="Google" id="ProtNLM"/>
    </source>
</evidence>
<dbReference type="AlphaFoldDB" id="A0A8H3QD62"/>
<dbReference type="SUPFAM" id="SSF81383">
    <property type="entry name" value="F-box domain"/>
    <property type="match status" value="1"/>
</dbReference>
<dbReference type="Proteomes" id="UP000615446">
    <property type="component" value="Unassembled WGS sequence"/>
</dbReference>
<dbReference type="Gene3D" id="3.80.10.10">
    <property type="entry name" value="Ribonuclease Inhibitor"/>
    <property type="match status" value="1"/>
</dbReference>
<dbReference type="OrthoDB" id="1107553at2759"/>
<evidence type="ECO:0000313" key="1">
    <source>
        <dbReference type="EMBL" id="GES74632.1"/>
    </source>
</evidence>
<dbReference type="InterPro" id="IPR032675">
    <property type="entry name" value="LRR_dom_sf"/>
</dbReference>